<name>A0A382M9C7_9ZZZZ</name>
<reference evidence="1" key="1">
    <citation type="submission" date="2018-05" db="EMBL/GenBank/DDBJ databases">
        <authorList>
            <person name="Lanie J.A."/>
            <person name="Ng W.-L."/>
            <person name="Kazmierczak K.M."/>
            <person name="Andrzejewski T.M."/>
            <person name="Davidsen T.M."/>
            <person name="Wayne K.J."/>
            <person name="Tettelin H."/>
            <person name="Glass J.I."/>
            <person name="Rusch D."/>
            <person name="Podicherti R."/>
            <person name="Tsui H.-C.T."/>
            <person name="Winkler M.E."/>
        </authorList>
    </citation>
    <scope>NUCLEOTIDE SEQUENCE</scope>
</reference>
<organism evidence="1">
    <name type="scientific">marine metagenome</name>
    <dbReference type="NCBI Taxonomy" id="408172"/>
    <lineage>
        <taxon>unclassified sequences</taxon>
        <taxon>metagenomes</taxon>
        <taxon>ecological metagenomes</taxon>
    </lineage>
</organism>
<accession>A0A382M9C7</accession>
<sequence length="124" mass="14371">MAHFAEIDSNLDNVVLRVLVIGNDDILDENGEENEAIGIAFCKSLFGEETEWKQTSYNNTFRKNYAGQGWFYDEGRDAFVPPQPYDSWSLDEETCQYLPPSWPPNNTEQWIWDEATVSWVLPNE</sequence>
<dbReference type="AlphaFoldDB" id="A0A382M9C7"/>
<proteinExistence type="predicted"/>
<gene>
    <name evidence="1" type="ORF">METZ01_LOCUS298333</name>
</gene>
<evidence type="ECO:0000313" key="1">
    <source>
        <dbReference type="EMBL" id="SVC45479.1"/>
    </source>
</evidence>
<dbReference type="EMBL" id="UINC01092142">
    <property type="protein sequence ID" value="SVC45479.1"/>
    <property type="molecule type" value="Genomic_DNA"/>
</dbReference>
<protein>
    <submittedName>
        <fullName evidence="1">Uncharacterized protein</fullName>
    </submittedName>
</protein>